<comment type="similarity">
    <text evidence="3">Belongs to the enoyl-CoA hydratase/isomerase family. MenB subfamily.</text>
</comment>
<evidence type="ECO:0000256" key="1">
    <source>
        <dbReference type="ARBA" id="ARBA00000177"/>
    </source>
</evidence>
<feature type="binding site" description="in other chain" evidence="3">
    <location>
        <begin position="112"/>
        <end position="116"/>
    </location>
    <ligand>
        <name>substrate</name>
        <note>ligand shared between two neighboring subunits</note>
    </ligand>
</feature>
<evidence type="ECO:0000256" key="3">
    <source>
        <dbReference type="HAMAP-Rule" id="MF_01934"/>
    </source>
</evidence>
<dbReference type="EMBL" id="JACHMH010000001">
    <property type="protein sequence ID" value="MBB4677564.1"/>
    <property type="molecule type" value="Genomic_DNA"/>
</dbReference>
<evidence type="ECO:0000313" key="4">
    <source>
        <dbReference type="EMBL" id="MBB4677564.1"/>
    </source>
</evidence>
<dbReference type="GO" id="GO:0008935">
    <property type="term" value="F:1,4-dihydroxy-2-naphthoyl-CoA synthase activity"/>
    <property type="evidence" value="ECO:0007669"/>
    <property type="project" value="UniProtKB-UniRule"/>
</dbReference>
<feature type="binding site" evidence="3">
    <location>
        <position position="256"/>
    </location>
    <ligand>
        <name>substrate</name>
        <note>ligand shared between two neighboring subunits</note>
    </ligand>
</feature>
<dbReference type="PANTHER" id="PTHR43113">
    <property type="entry name" value="NUCLEOSIDE-DIPHOSPHATE-SUGAR EPIMERASE"/>
    <property type="match status" value="1"/>
</dbReference>
<comment type="function">
    <text evidence="3">Converts o-succinylbenzoyl-CoA (OSB-CoA) to 1,4-dihydroxy-2-naphthoyl-CoA (DHNA-CoA).</text>
</comment>
<sequence length="265" mass="29308">MRIEDFTDIGYTVEDDNHAVITINRPERMNSFRGRTVDELIAAFKHAWADKRVAAIILTGAGERAFCAGGDVKERAETGGYGETEWGTFEIERLHRLIRDVPKPVIAAVNGVAVGGGHVLHVLCDLTVAAEHARFGQSGPRVGSFDAGFGSAYLARVVGEKRARQIWFLLDLFDAHTAERWNLVNQVVPAEELLDTARAWARKIGSYSPTALRFLKHSFNADTDHIGGISHLAFDGLELFTETPEGKEGAAAFAEKRDPDFRQYR</sequence>
<name>A0A7W7CAI3_9PSEU</name>
<keyword evidence="3" id="KW-0474">Menaquinone biosynthesis</keyword>
<comment type="pathway">
    <text evidence="3">Quinol/quinone metabolism; menaquinone biosynthesis.</text>
</comment>
<feature type="binding site" description="in other chain" evidence="3">
    <location>
        <position position="81"/>
    </location>
    <ligand>
        <name>substrate</name>
        <note>ligand shared between two neighboring subunits</note>
    </ligand>
</feature>
<dbReference type="SUPFAM" id="SSF52096">
    <property type="entry name" value="ClpP/crotonase"/>
    <property type="match status" value="1"/>
</dbReference>
<dbReference type="InterPro" id="IPR018376">
    <property type="entry name" value="Enoyl-CoA_hyd/isom_CS"/>
</dbReference>
<accession>A0A7W7CAI3</accession>
<proteinExistence type="inferred from homology"/>
<dbReference type="InterPro" id="IPR014748">
    <property type="entry name" value="Enoyl-CoA_hydra_C"/>
</dbReference>
<dbReference type="GO" id="GO:0009234">
    <property type="term" value="P:menaquinone biosynthetic process"/>
    <property type="evidence" value="ECO:0007669"/>
    <property type="project" value="UniProtKB-UniRule"/>
</dbReference>
<dbReference type="Gene3D" id="3.90.226.10">
    <property type="entry name" value="2-enoyl-CoA Hydratase, Chain A, domain 1"/>
    <property type="match status" value="1"/>
</dbReference>
<evidence type="ECO:0000313" key="5">
    <source>
        <dbReference type="Proteomes" id="UP000533598"/>
    </source>
</evidence>
<dbReference type="UniPathway" id="UPA01057">
    <property type="reaction ID" value="UER00167"/>
</dbReference>
<dbReference type="InterPro" id="IPR029045">
    <property type="entry name" value="ClpP/crotonase-like_dom_sf"/>
</dbReference>
<dbReference type="InterPro" id="IPR010198">
    <property type="entry name" value="DHNA-CoA_synthase_MenB"/>
</dbReference>
<dbReference type="Pfam" id="PF00378">
    <property type="entry name" value="ECH_1"/>
    <property type="match status" value="1"/>
</dbReference>
<dbReference type="PROSITE" id="PS00166">
    <property type="entry name" value="ENOYL_COA_HYDRATASE"/>
    <property type="match status" value="1"/>
</dbReference>
<comment type="caution">
    <text evidence="3">Lacks conserved residue(s) required for the propagation of feature annotation.</text>
</comment>
<dbReference type="PANTHER" id="PTHR43113:SF1">
    <property type="entry name" value="1,4-DIHYDROXY-2-NAPHTHOYL-COA SYNTHASE, PEROXISOMAL"/>
    <property type="match status" value="1"/>
</dbReference>
<keyword evidence="2 3" id="KW-0456">Lyase</keyword>
<comment type="catalytic activity">
    <reaction evidence="1 3">
        <text>2-succinylbenzoyl-CoA + H(+) = 1,4-dihydroxy-2-naphthoyl-CoA + H2O</text>
        <dbReference type="Rhea" id="RHEA:26562"/>
        <dbReference type="ChEBI" id="CHEBI:15377"/>
        <dbReference type="ChEBI" id="CHEBI:15378"/>
        <dbReference type="ChEBI" id="CHEBI:57364"/>
        <dbReference type="ChEBI" id="CHEBI:58897"/>
        <dbReference type="EC" id="4.1.3.36"/>
    </reaction>
</comment>
<dbReference type="EC" id="4.1.3.36" evidence="3"/>
<keyword evidence="5" id="KW-1185">Reference proteome</keyword>
<dbReference type="Gene3D" id="1.10.12.10">
    <property type="entry name" value="Lyase 2-enoyl-coa Hydratase, Chain A, domain 2"/>
    <property type="match status" value="1"/>
</dbReference>
<dbReference type="GO" id="GO:0005829">
    <property type="term" value="C:cytosol"/>
    <property type="evidence" value="ECO:0007669"/>
    <property type="project" value="TreeGrafter"/>
</dbReference>
<comment type="pathway">
    <text evidence="3">Quinol/quinone metabolism; 1,4-dihydroxy-2-naphthoate biosynthesis; 1,4-dihydroxy-2-naphthoate from chorismate: step 6/7.</text>
</comment>
<dbReference type="CDD" id="cd06558">
    <property type="entry name" value="crotonase-like"/>
    <property type="match status" value="1"/>
</dbReference>
<dbReference type="Proteomes" id="UP000533598">
    <property type="component" value="Unassembled WGS sequence"/>
</dbReference>
<dbReference type="UniPathway" id="UPA00079"/>
<dbReference type="AlphaFoldDB" id="A0A7W7CAI3"/>
<protein>
    <recommendedName>
        <fullName evidence="3">1,4-dihydroxy-2-naphthoyl-CoA synthase</fullName>
        <shortName evidence="3">DHNA-CoA synthase</shortName>
        <ecNumber evidence="3">4.1.3.36</ecNumber>
    </recommendedName>
</protein>
<dbReference type="RefSeq" id="WP_312987546.1">
    <property type="nucleotide sequence ID" value="NZ_BAAAUI010000047.1"/>
</dbReference>
<organism evidence="4 5">
    <name type="scientific">Crossiella cryophila</name>
    <dbReference type="NCBI Taxonomy" id="43355"/>
    <lineage>
        <taxon>Bacteria</taxon>
        <taxon>Bacillati</taxon>
        <taxon>Actinomycetota</taxon>
        <taxon>Actinomycetes</taxon>
        <taxon>Pseudonocardiales</taxon>
        <taxon>Pseudonocardiaceae</taxon>
        <taxon>Crossiella</taxon>
    </lineage>
</organism>
<feature type="site" description="Important for catalysis" evidence="3">
    <location>
        <position position="81"/>
    </location>
</feature>
<gene>
    <name evidence="3" type="primary">menB</name>
    <name evidence="4" type="ORF">HNR67_003682</name>
</gene>
<comment type="caution">
    <text evidence="4">The sequence shown here is derived from an EMBL/GenBank/DDBJ whole genome shotgun (WGS) entry which is preliminary data.</text>
</comment>
<dbReference type="HAMAP" id="MF_01934">
    <property type="entry name" value="MenB"/>
    <property type="match status" value="1"/>
</dbReference>
<dbReference type="InterPro" id="IPR001753">
    <property type="entry name" value="Enoyl-CoA_hydra/iso"/>
</dbReference>
<feature type="binding site" description="in other chain" evidence="3">
    <location>
        <position position="144"/>
    </location>
    <ligand>
        <name>substrate</name>
        <note>ligand shared between two neighboring subunits</note>
    </ligand>
</feature>
<reference evidence="4 5" key="1">
    <citation type="submission" date="2020-08" db="EMBL/GenBank/DDBJ databases">
        <title>Sequencing the genomes of 1000 actinobacteria strains.</title>
        <authorList>
            <person name="Klenk H.-P."/>
        </authorList>
    </citation>
    <scope>NUCLEOTIDE SEQUENCE [LARGE SCALE GENOMIC DNA]</scope>
    <source>
        <strain evidence="4 5">DSM 44230</strain>
    </source>
</reference>
<evidence type="ECO:0000256" key="2">
    <source>
        <dbReference type="ARBA" id="ARBA00023239"/>
    </source>
</evidence>